<gene>
    <name evidence="2" type="ORF">NLU13_4050</name>
</gene>
<sequence>MHQKANLTPLESLQVSKLLIPRHDLLPNTSIANHPLMIYHKAFQLPISPAMIESHLKQIAAVVPQWRYTMYPTTHFHSTTHEVLCVSRGQARLCFGGEHNESRVEPVVEQGDVIIVPAGVAHRLLEEIGPGSFEMVGSYPEGCNWDMCFGCKDEEAQVNRIKELPWFRRDPIYGDQGPVWDEDVQGTTG</sequence>
<evidence type="ECO:0000259" key="1">
    <source>
        <dbReference type="Pfam" id="PF00190"/>
    </source>
</evidence>
<protein>
    <recommendedName>
        <fullName evidence="1">Cupin type-1 domain-containing protein</fullName>
    </recommendedName>
</protein>
<reference evidence="2" key="1">
    <citation type="submission" date="2022-10" db="EMBL/GenBank/DDBJ databases">
        <title>Determination and structural analysis of whole genome sequence of Sarocladium strictum F4-1.</title>
        <authorList>
            <person name="Hu L."/>
            <person name="Jiang Y."/>
        </authorList>
    </citation>
    <scope>NUCLEOTIDE SEQUENCE</scope>
    <source>
        <strain evidence="2">F4-1</strain>
    </source>
</reference>
<dbReference type="EMBL" id="JAPDFR010000003">
    <property type="protein sequence ID" value="KAK0387805.1"/>
    <property type="molecule type" value="Genomic_DNA"/>
</dbReference>
<proteinExistence type="predicted"/>
<dbReference type="PANTHER" id="PTHR36448:SF3">
    <property type="entry name" value="CUPIN TYPE-2 DOMAIN-CONTAINING PROTEIN"/>
    <property type="match status" value="1"/>
</dbReference>
<dbReference type="InterPro" id="IPR047121">
    <property type="entry name" value="YjiB-like"/>
</dbReference>
<dbReference type="Proteomes" id="UP001175261">
    <property type="component" value="Unassembled WGS sequence"/>
</dbReference>
<evidence type="ECO:0000313" key="3">
    <source>
        <dbReference type="Proteomes" id="UP001175261"/>
    </source>
</evidence>
<keyword evidence="3" id="KW-1185">Reference proteome</keyword>
<dbReference type="InterPro" id="IPR014500">
    <property type="entry name" value="UCP019307_cupin"/>
</dbReference>
<comment type="caution">
    <text evidence="2">The sequence shown here is derived from an EMBL/GenBank/DDBJ whole genome shotgun (WGS) entry which is preliminary data.</text>
</comment>
<dbReference type="AlphaFoldDB" id="A0AA39GI56"/>
<feature type="domain" description="Cupin type-1" evidence="1">
    <location>
        <begin position="75"/>
        <end position="122"/>
    </location>
</feature>
<name>A0AA39GI56_SARSR</name>
<accession>A0AA39GI56</accession>
<dbReference type="InterPro" id="IPR014710">
    <property type="entry name" value="RmlC-like_jellyroll"/>
</dbReference>
<dbReference type="CDD" id="cd02219">
    <property type="entry name" value="cupin_YjlB-like"/>
    <property type="match status" value="1"/>
</dbReference>
<dbReference type="InterPro" id="IPR006045">
    <property type="entry name" value="Cupin_1"/>
</dbReference>
<dbReference type="PIRSF" id="PIRSF019307">
    <property type="entry name" value="UCP019307"/>
    <property type="match status" value="1"/>
</dbReference>
<dbReference type="InterPro" id="IPR011051">
    <property type="entry name" value="RmlC_Cupin_sf"/>
</dbReference>
<organism evidence="2 3">
    <name type="scientific">Sarocladium strictum</name>
    <name type="common">Black bundle disease fungus</name>
    <name type="synonym">Acremonium strictum</name>
    <dbReference type="NCBI Taxonomy" id="5046"/>
    <lineage>
        <taxon>Eukaryota</taxon>
        <taxon>Fungi</taxon>
        <taxon>Dikarya</taxon>
        <taxon>Ascomycota</taxon>
        <taxon>Pezizomycotina</taxon>
        <taxon>Sordariomycetes</taxon>
        <taxon>Hypocreomycetidae</taxon>
        <taxon>Hypocreales</taxon>
        <taxon>Sarocladiaceae</taxon>
        <taxon>Sarocladium</taxon>
    </lineage>
</organism>
<dbReference type="Pfam" id="PF00190">
    <property type="entry name" value="Cupin_1"/>
    <property type="match status" value="1"/>
</dbReference>
<dbReference type="SUPFAM" id="SSF51182">
    <property type="entry name" value="RmlC-like cupins"/>
    <property type="match status" value="1"/>
</dbReference>
<evidence type="ECO:0000313" key="2">
    <source>
        <dbReference type="EMBL" id="KAK0387805.1"/>
    </source>
</evidence>
<dbReference type="Gene3D" id="2.60.120.10">
    <property type="entry name" value="Jelly Rolls"/>
    <property type="match status" value="1"/>
</dbReference>
<dbReference type="PANTHER" id="PTHR36448">
    <property type="entry name" value="BLR7373 PROTEIN"/>
    <property type="match status" value="1"/>
</dbReference>